<evidence type="ECO:0000256" key="1">
    <source>
        <dbReference type="SAM" id="SignalP"/>
    </source>
</evidence>
<feature type="chain" id="PRO_5008147704" evidence="1">
    <location>
        <begin position="27"/>
        <end position="74"/>
    </location>
</feature>
<proteinExistence type="predicted"/>
<evidence type="ECO:0000313" key="3">
    <source>
        <dbReference type="WBParaSite" id="GPLIN_001315900"/>
    </source>
</evidence>
<evidence type="ECO:0000313" key="2">
    <source>
        <dbReference type="Proteomes" id="UP000050741"/>
    </source>
</evidence>
<name>A0A183CJV3_GLOPA</name>
<keyword evidence="1" id="KW-0732">Signal</keyword>
<protein>
    <submittedName>
        <fullName evidence="3">Secreted protein</fullName>
    </submittedName>
</protein>
<reference evidence="2" key="1">
    <citation type="submission" date="2014-05" db="EMBL/GenBank/DDBJ databases">
        <title>The genome and life-stage specific transcriptomes of Globodera pallida elucidate key aspects of plant parasitism by a cyst nematode.</title>
        <authorList>
            <person name="Cotton J.A."/>
            <person name="Lilley C.J."/>
            <person name="Jones L.M."/>
            <person name="Kikuchi T."/>
            <person name="Reid A.J."/>
            <person name="Thorpe P."/>
            <person name="Tsai I.J."/>
            <person name="Beasley H."/>
            <person name="Blok V."/>
            <person name="Cock P.J.A."/>
            <person name="Van den Akker S.E."/>
            <person name="Holroyd N."/>
            <person name="Hunt M."/>
            <person name="Mantelin S."/>
            <person name="Naghra H."/>
            <person name="Pain A."/>
            <person name="Palomares-Rius J.E."/>
            <person name="Zarowiecki M."/>
            <person name="Berriman M."/>
            <person name="Jones J.T."/>
            <person name="Urwin P.E."/>
        </authorList>
    </citation>
    <scope>NUCLEOTIDE SEQUENCE [LARGE SCALE GENOMIC DNA]</scope>
    <source>
        <strain evidence="2">Lindley</strain>
    </source>
</reference>
<feature type="signal peptide" evidence="1">
    <location>
        <begin position="1"/>
        <end position="26"/>
    </location>
</feature>
<dbReference type="WBParaSite" id="GPLIN_001315900">
    <property type="protein sequence ID" value="GPLIN_001315900"/>
    <property type="gene ID" value="GPLIN_001315900"/>
</dbReference>
<dbReference type="AlphaFoldDB" id="A0A183CJV3"/>
<sequence length="74" mass="8451">MACSNVFMPISLLLIVGCTLLQDSSAQLMMSPFYYPMSLYYPFSYPYYYFLGKRSVNPADQPQSEAVQQSADDR</sequence>
<reference evidence="3" key="2">
    <citation type="submission" date="2016-06" db="UniProtKB">
        <authorList>
            <consortium name="WormBaseParasite"/>
        </authorList>
    </citation>
    <scope>IDENTIFICATION</scope>
</reference>
<organism evidence="2 3">
    <name type="scientific">Globodera pallida</name>
    <name type="common">Potato cyst nematode worm</name>
    <name type="synonym">Heterodera pallida</name>
    <dbReference type="NCBI Taxonomy" id="36090"/>
    <lineage>
        <taxon>Eukaryota</taxon>
        <taxon>Metazoa</taxon>
        <taxon>Ecdysozoa</taxon>
        <taxon>Nematoda</taxon>
        <taxon>Chromadorea</taxon>
        <taxon>Rhabditida</taxon>
        <taxon>Tylenchina</taxon>
        <taxon>Tylenchomorpha</taxon>
        <taxon>Tylenchoidea</taxon>
        <taxon>Heteroderidae</taxon>
        <taxon>Heteroderinae</taxon>
        <taxon>Globodera</taxon>
    </lineage>
</organism>
<accession>A0A183CJV3</accession>
<dbReference type="Proteomes" id="UP000050741">
    <property type="component" value="Unassembled WGS sequence"/>
</dbReference>
<keyword evidence="2" id="KW-1185">Reference proteome</keyword>